<keyword evidence="1" id="KW-0472">Membrane</keyword>
<dbReference type="AlphaFoldDB" id="A0A840BI53"/>
<protein>
    <recommendedName>
        <fullName evidence="4">Phosphatidic acid phosphatase type 2/haloperoxidase domain-containing protein</fullName>
    </recommendedName>
</protein>
<organism evidence="2 3">
    <name type="scientific">Niveibacterium umoris</name>
    <dbReference type="NCBI Taxonomy" id="1193620"/>
    <lineage>
        <taxon>Bacteria</taxon>
        <taxon>Pseudomonadati</taxon>
        <taxon>Pseudomonadota</taxon>
        <taxon>Betaproteobacteria</taxon>
        <taxon>Rhodocyclales</taxon>
        <taxon>Rhodocyclaceae</taxon>
        <taxon>Niveibacterium</taxon>
    </lineage>
</organism>
<feature type="transmembrane region" description="Helical" evidence="1">
    <location>
        <begin position="64"/>
        <end position="88"/>
    </location>
</feature>
<sequence length="150" mass="16126">MPSYETLAAIANAYTPTIGLLWLACVLRAAFAQDWPVAAWRLALGLACVAICYAMMFADKALALWPAFGLDYSTHAAVSFAFVALLCTLLPRARWVWIGSLVAYAGLMMIQRYHSLADILSTAAVIGPPIVALCLRVGRRARVATPIVAA</sequence>
<dbReference type="EMBL" id="JACIET010000002">
    <property type="protein sequence ID" value="MBB4013231.1"/>
    <property type="molecule type" value="Genomic_DNA"/>
</dbReference>
<evidence type="ECO:0000256" key="1">
    <source>
        <dbReference type="SAM" id="Phobius"/>
    </source>
</evidence>
<name>A0A840BI53_9RHOO</name>
<evidence type="ECO:0000313" key="3">
    <source>
        <dbReference type="Proteomes" id="UP000561045"/>
    </source>
</evidence>
<feature type="transmembrane region" description="Helical" evidence="1">
    <location>
        <begin position="119"/>
        <end position="138"/>
    </location>
</feature>
<accession>A0A840BI53</accession>
<feature type="transmembrane region" description="Helical" evidence="1">
    <location>
        <begin position="6"/>
        <end position="27"/>
    </location>
</feature>
<keyword evidence="1" id="KW-1133">Transmembrane helix</keyword>
<comment type="caution">
    <text evidence="2">The sequence shown here is derived from an EMBL/GenBank/DDBJ whole genome shotgun (WGS) entry which is preliminary data.</text>
</comment>
<keyword evidence="1" id="KW-0812">Transmembrane</keyword>
<reference evidence="2 3" key="1">
    <citation type="submission" date="2020-08" db="EMBL/GenBank/DDBJ databases">
        <title>Genomic Encyclopedia of Type Strains, Phase IV (KMG-IV): sequencing the most valuable type-strain genomes for metagenomic binning, comparative biology and taxonomic classification.</title>
        <authorList>
            <person name="Goeker M."/>
        </authorList>
    </citation>
    <scope>NUCLEOTIDE SEQUENCE [LARGE SCALE GENOMIC DNA]</scope>
    <source>
        <strain evidence="2 3">DSM 106739</strain>
    </source>
</reference>
<evidence type="ECO:0008006" key="4">
    <source>
        <dbReference type="Google" id="ProtNLM"/>
    </source>
</evidence>
<proteinExistence type="predicted"/>
<evidence type="ECO:0000313" key="2">
    <source>
        <dbReference type="EMBL" id="MBB4013231.1"/>
    </source>
</evidence>
<dbReference type="RefSeq" id="WP_183635135.1">
    <property type="nucleotide sequence ID" value="NZ_BAABLE010000005.1"/>
</dbReference>
<dbReference type="Proteomes" id="UP000561045">
    <property type="component" value="Unassembled WGS sequence"/>
</dbReference>
<feature type="transmembrane region" description="Helical" evidence="1">
    <location>
        <begin position="39"/>
        <end position="58"/>
    </location>
</feature>
<gene>
    <name evidence="2" type="ORF">GGR36_002577</name>
</gene>
<keyword evidence="3" id="KW-1185">Reference proteome</keyword>
<feature type="transmembrane region" description="Helical" evidence="1">
    <location>
        <begin position="95"/>
        <end position="113"/>
    </location>
</feature>